<evidence type="ECO:0000256" key="1">
    <source>
        <dbReference type="ARBA" id="ARBA00004123"/>
    </source>
</evidence>
<dbReference type="eggNOG" id="KOG3068">
    <property type="taxonomic scope" value="Eukaryota"/>
</dbReference>
<dbReference type="InterPro" id="IPR009360">
    <property type="entry name" value="Isy1"/>
</dbReference>
<evidence type="ECO:0000256" key="3">
    <source>
        <dbReference type="ARBA" id="ARBA00023242"/>
    </source>
</evidence>
<dbReference type="FunFam" id="1.10.287.660:FF:000001">
    <property type="entry name" value="pre-mRNA-splicing factor ISY1 homolog"/>
    <property type="match status" value="1"/>
</dbReference>
<accession>A0A1Y5IR96</accession>
<gene>
    <name evidence="5" type="ORF">BE221DRAFT_188798</name>
</gene>
<reference evidence="5" key="1">
    <citation type="submission" date="2017-04" db="EMBL/GenBank/DDBJ databases">
        <title>Population genomics of picophytoplankton unveils novel chromosome hypervariability.</title>
        <authorList>
            <consortium name="DOE Joint Genome Institute"/>
            <person name="Blanc-Mathieu R."/>
            <person name="Krasovec M."/>
            <person name="Hebrard M."/>
            <person name="Yau S."/>
            <person name="Desgranges E."/>
            <person name="Martin J."/>
            <person name="Schackwitz W."/>
            <person name="Kuo A."/>
            <person name="Salin G."/>
            <person name="Donnadieu C."/>
            <person name="Desdevises Y."/>
            <person name="Sanchez-Ferandin S."/>
            <person name="Moreau H."/>
            <person name="Rivals E."/>
            <person name="Grigoriev I.V."/>
            <person name="Grimsley N."/>
            <person name="Eyre-Walker A."/>
            <person name="Piganeau G."/>
        </authorList>
    </citation>
    <scope>NUCLEOTIDE SEQUENCE [LARGE SCALE GENOMIC DNA]</scope>
    <source>
        <strain evidence="5">RCC 1115</strain>
    </source>
</reference>
<dbReference type="PANTHER" id="PTHR13021">
    <property type="entry name" value="PRE-MRNA-SPLICING FACTOR ISY1"/>
    <property type="match status" value="1"/>
</dbReference>
<dbReference type="GO" id="GO:0005634">
    <property type="term" value="C:nucleus"/>
    <property type="evidence" value="ECO:0007669"/>
    <property type="project" value="UniProtKB-SubCell"/>
</dbReference>
<dbReference type="GO" id="GO:0000350">
    <property type="term" value="P:generation of catalytic spliceosome for second transesterification step"/>
    <property type="evidence" value="ECO:0007669"/>
    <property type="project" value="InterPro"/>
</dbReference>
<organism evidence="5">
    <name type="scientific">Ostreococcus tauri</name>
    <name type="common">Marine green alga</name>
    <dbReference type="NCBI Taxonomy" id="70448"/>
    <lineage>
        <taxon>Eukaryota</taxon>
        <taxon>Viridiplantae</taxon>
        <taxon>Chlorophyta</taxon>
        <taxon>Mamiellophyceae</taxon>
        <taxon>Mamiellales</taxon>
        <taxon>Bathycoccaceae</taxon>
        <taxon>Ostreococcus</taxon>
    </lineage>
</organism>
<evidence type="ECO:0000313" key="5">
    <source>
        <dbReference type="EMBL" id="OUS49505.1"/>
    </source>
</evidence>
<dbReference type="AlphaFoldDB" id="A0A1Y5IR96"/>
<proteinExistence type="inferred from homology"/>
<dbReference type="Proteomes" id="UP000195557">
    <property type="component" value="Unassembled WGS sequence"/>
</dbReference>
<dbReference type="SUPFAM" id="SSF140102">
    <property type="entry name" value="ISY1 domain-like"/>
    <property type="match status" value="1"/>
</dbReference>
<evidence type="ECO:0000256" key="2">
    <source>
        <dbReference type="ARBA" id="ARBA00007002"/>
    </source>
</evidence>
<dbReference type="Pfam" id="PF06246">
    <property type="entry name" value="Isy1"/>
    <property type="match status" value="1"/>
</dbReference>
<protein>
    <submittedName>
        <fullName evidence="5">mRNA splicing factor</fullName>
    </submittedName>
</protein>
<dbReference type="InterPro" id="IPR037200">
    <property type="entry name" value="Isy1_sf"/>
</dbReference>
<dbReference type="EMBL" id="KZ155771">
    <property type="protein sequence ID" value="OUS49505.1"/>
    <property type="molecule type" value="Genomic_DNA"/>
</dbReference>
<dbReference type="Gene3D" id="1.10.287.660">
    <property type="entry name" value="Helix hairpin bin"/>
    <property type="match status" value="1"/>
</dbReference>
<comment type="subcellular location">
    <subcellularLocation>
        <location evidence="1">Nucleus</location>
    </subcellularLocation>
</comment>
<dbReference type="InterPro" id="IPR029012">
    <property type="entry name" value="Helix_hairpin_bin_sf"/>
</dbReference>
<sequence>MARNQEKANGMFNKWTTGKQDALRGTVSRSRPSHTHAARDLNEADKWRSDVLREIGQKVMEIQNAGLGEHRIRDLNDEINQLLKVKWQWEMRIIELGGPNYIASAPKMEDADGGMVAPAGSARNAYKYFGAAKNLPGVKELFEAPSVKAVRRTRHQMNLHIDSGYFGFRDEEDGVLLKVEAEAEAEMRRSAIEQWDAEQTLRALESGKSRPETSKGGAGARFVAHVALPDETDIQKQVLDRKKADLLAKYVSDDLKAETEGAKKMLHGAND</sequence>
<keyword evidence="3" id="KW-0539">Nucleus</keyword>
<name>A0A1Y5IR96_OSTTA</name>
<feature type="region of interest" description="Disordered" evidence="4">
    <location>
        <begin position="21"/>
        <end position="41"/>
    </location>
</feature>
<comment type="similarity">
    <text evidence="2">Belongs to the ISY1 family.</text>
</comment>
<evidence type="ECO:0000256" key="4">
    <source>
        <dbReference type="SAM" id="MobiDB-lite"/>
    </source>
</evidence>